<dbReference type="AlphaFoldDB" id="A0A6M3XH58"/>
<evidence type="ECO:0000313" key="2">
    <source>
        <dbReference type="EMBL" id="QJH95845.1"/>
    </source>
</evidence>
<dbReference type="InterPro" id="IPR038720">
    <property type="entry name" value="YprB_RNase_H-like_dom"/>
</dbReference>
<dbReference type="EMBL" id="MT144630">
    <property type="protein sequence ID" value="QJH95845.1"/>
    <property type="molecule type" value="Genomic_DNA"/>
</dbReference>
<protein>
    <submittedName>
        <fullName evidence="2">Putative RNase_H superfamily protein</fullName>
    </submittedName>
</protein>
<dbReference type="InterPro" id="IPR012337">
    <property type="entry name" value="RNaseH-like_sf"/>
</dbReference>
<proteinExistence type="predicted"/>
<dbReference type="GO" id="GO:0003676">
    <property type="term" value="F:nucleic acid binding"/>
    <property type="evidence" value="ECO:0007669"/>
    <property type="project" value="InterPro"/>
</dbReference>
<reference evidence="2" key="1">
    <citation type="submission" date="2020-03" db="EMBL/GenBank/DDBJ databases">
        <title>The deep terrestrial virosphere.</title>
        <authorList>
            <person name="Holmfeldt K."/>
            <person name="Nilsson E."/>
            <person name="Simone D."/>
            <person name="Lopez-Fernandez M."/>
            <person name="Wu X."/>
            <person name="de Brujin I."/>
            <person name="Lundin D."/>
            <person name="Andersson A."/>
            <person name="Bertilsson S."/>
            <person name="Dopson M."/>
        </authorList>
    </citation>
    <scope>NUCLEOTIDE SEQUENCE</scope>
    <source>
        <strain evidence="2">TM448B00540</strain>
    </source>
</reference>
<dbReference type="PANTHER" id="PTHR38462:SF1">
    <property type="entry name" value="YPRB RIBONUCLEASE H-LIKE DOMAIN-CONTAINING PROTEIN"/>
    <property type="match status" value="1"/>
</dbReference>
<sequence length="229" mass="26941">MEWSKLEDKLLTKHYPILGTKSAKFLHNRSIDSIEHRARRLGIKYMPIGEGPAGYLDIESSGLQGDFNFMISWCIKTADKDEILKACITPEEIFNGTLDKRIVKELIETLYDYRRIYTYYGSMFDVPMVRTRALYHKLEFIPYGLIEHKDIYYLARRILRMHSKRLESVCNLLGIKGKTHIQPRIWVMASSGNKKALDYILGHNKKDVEILEKAYKKLQIYEGRTRRFI</sequence>
<accession>A0A6M3XH58</accession>
<dbReference type="SUPFAM" id="SSF53098">
    <property type="entry name" value="Ribonuclease H-like"/>
    <property type="match status" value="1"/>
</dbReference>
<feature type="domain" description="YprB ribonuclease H-like" evidence="1">
    <location>
        <begin position="55"/>
        <end position="218"/>
    </location>
</feature>
<dbReference type="Pfam" id="PF13482">
    <property type="entry name" value="RNase_H_2"/>
    <property type="match status" value="1"/>
</dbReference>
<evidence type="ECO:0000259" key="1">
    <source>
        <dbReference type="Pfam" id="PF13482"/>
    </source>
</evidence>
<name>A0A6M3XH58_9ZZZZ</name>
<dbReference type="Gene3D" id="3.30.420.10">
    <property type="entry name" value="Ribonuclease H-like superfamily/Ribonuclease H"/>
    <property type="match status" value="1"/>
</dbReference>
<dbReference type="PANTHER" id="PTHR38462">
    <property type="entry name" value="EXONUCLEASE-LIKE PROTEIN"/>
    <property type="match status" value="1"/>
</dbReference>
<organism evidence="2">
    <name type="scientific">viral metagenome</name>
    <dbReference type="NCBI Taxonomy" id="1070528"/>
    <lineage>
        <taxon>unclassified sequences</taxon>
        <taxon>metagenomes</taxon>
        <taxon>organismal metagenomes</taxon>
    </lineage>
</organism>
<dbReference type="InterPro" id="IPR036397">
    <property type="entry name" value="RNaseH_sf"/>
</dbReference>
<gene>
    <name evidence="2" type="ORF">TM448B00540_0035</name>
</gene>